<accession>A0A6N8TIN4</accession>
<proteinExistence type="predicted"/>
<reference evidence="1 2" key="1">
    <citation type="submission" date="2019-12" db="EMBL/GenBank/DDBJ databases">
        <title>Shinella granuli gen. nov., sp. nov., and proposal of the reclassification of Zoogloea ramigera ATCC 19623 as Shinella zoogloeoides sp. nov.</title>
        <authorList>
            <person name="Gao J."/>
        </authorList>
    </citation>
    <scope>NUCLEOTIDE SEQUENCE [LARGE SCALE GENOMIC DNA]</scope>
    <source>
        <strain evidence="1 2">DSM 287</strain>
    </source>
</reference>
<sequence length="119" mass="12672">MSGLSFAMDGNLAADTSRRAVLVGLAAGSVTAGVPMFANVSSFNVADPLLDAIQALYDGEVAFEAIHSNDWDSHGGEEAVVAKTYLPPHEALERWDQPAATRRGAVEAIRLALREEQTF</sequence>
<organism evidence="1 2">
    <name type="scientific">Shinella zoogloeoides</name>
    <name type="common">Crabtreella saccharophila</name>
    <dbReference type="NCBI Taxonomy" id="352475"/>
    <lineage>
        <taxon>Bacteria</taxon>
        <taxon>Pseudomonadati</taxon>
        <taxon>Pseudomonadota</taxon>
        <taxon>Alphaproteobacteria</taxon>
        <taxon>Hyphomicrobiales</taxon>
        <taxon>Rhizobiaceae</taxon>
        <taxon>Shinella</taxon>
    </lineage>
</organism>
<gene>
    <name evidence="1" type="ORF">GR156_22760</name>
</gene>
<dbReference type="EMBL" id="WUML01000062">
    <property type="protein sequence ID" value="MXO03113.1"/>
    <property type="molecule type" value="Genomic_DNA"/>
</dbReference>
<dbReference type="AlphaFoldDB" id="A0A6N8TIN4"/>
<evidence type="ECO:0000313" key="1">
    <source>
        <dbReference type="EMBL" id="MXO03113.1"/>
    </source>
</evidence>
<name>A0A6N8TIN4_SHIZO</name>
<comment type="caution">
    <text evidence="1">The sequence shown here is derived from an EMBL/GenBank/DDBJ whole genome shotgun (WGS) entry which is preliminary data.</text>
</comment>
<dbReference type="Proteomes" id="UP000440304">
    <property type="component" value="Unassembled WGS sequence"/>
</dbReference>
<protein>
    <submittedName>
        <fullName evidence="1">Uncharacterized protein</fullName>
    </submittedName>
</protein>
<evidence type="ECO:0000313" key="2">
    <source>
        <dbReference type="Proteomes" id="UP000440304"/>
    </source>
</evidence>
<feature type="non-terminal residue" evidence="1">
    <location>
        <position position="119"/>
    </location>
</feature>